<comment type="caution">
    <text evidence="2">The sequence shown here is derived from an EMBL/GenBank/DDBJ whole genome shotgun (WGS) entry which is preliminary data.</text>
</comment>
<dbReference type="Proteomes" id="UP001362999">
    <property type="component" value="Unassembled WGS sequence"/>
</dbReference>
<feature type="compositionally biased region" description="Acidic residues" evidence="1">
    <location>
        <begin position="102"/>
        <end position="114"/>
    </location>
</feature>
<dbReference type="EMBL" id="JAWWNJ010000005">
    <property type="protein sequence ID" value="KAK7055222.1"/>
    <property type="molecule type" value="Genomic_DNA"/>
</dbReference>
<dbReference type="AlphaFoldDB" id="A0AAW0DVJ0"/>
<keyword evidence="3" id="KW-1185">Reference proteome</keyword>
<feature type="region of interest" description="Disordered" evidence="1">
    <location>
        <begin position="96"/>
        <end position="128"/>
    </location>
</feature>
<evidence type="ECO:0000256" key="1">
    <source>
        <dbReference type="SAM" id="MobiDB-lite"/>
    </source>
</evidence>
<proteinExistence type="predicted"/>
<feature type="region of interest" description="Disordered" evidence="1">
    <location>
        <begin position="17"/>
        <end position="72"/>
    </location>
</feature>
<evidence type="ECO:0000313" key="2">
    <source>
        <dbReference type="EMBL" id="KAK7055222.1"/>
    </source>
</evidence>
<name>A0AAW0DVJ0_9AGAR</name>
<reference evidence="2 3" key="1">
    <citation type="journal article" date="2024" name="J Genomics">
        <title>Draft genome sequencing and assembly of Favolaschia claudopus CIRM-BRFM 2984 isolated from oak limbs.</title>
        <authorList>
            <person name="Navarro D."/>
            <person name="Drula E."/>
            <person name="Chaduli D."/>
            <person name="Cazenave R."/>
            <person name="Ahrendt S."/>
            <person name="Wang J."/>
            <person name="Lipzen A."/>
            <person name="Daum C."/>
            <person name="Barry K."/>
            <person name="Grigoriev I.V."/>
            <person name="Favel A."/>
            <person name="Rosso M.N."/>
            <person name="Martin F."/>
        </authorList>
    </citation>
    <scope>NUCLEOTIDE SEQUENCE [LARGE SCALE GENOMIC DNA]</scope>
    <source>
        <strain evidence="2 3">CIRM-BRFM 2984</strain>
    </source>
</reference>
<evidence type="ECO:0000313" key="3">
    <source>
        <dbReference type="Proteomes" id="UP001362999"/>
    </source>
</evidence>
<sequence>MSAADTCFRAKLARQSTSLAAAGTPPASVGLRSEENPSQRKRGAGTSVAGPSRPAGASKVERNKTGPRITRRINRWRSLPLNILNNIDDSRKVLTTTRANNEGDEGDTDTDDDDEGKKKKRTTKDPSGPRVFGYPKAWVFVFQQVKDRKFIYLLNVNLFPDYETIEDDLRRYFNCTIARGHKRGLKLDEGSSFLSLLLFTAFTSGTALHWWPLRRSYIGSSEGAHLHCSRCTACRSYLHLAVNGRTHREQMFEPPQLPLKLVCLLKVREDMKLMKCKEEAVNVFNTYYVHLIHLTQDDYDLLGDPPNQEQVIQAKIEKVKNVLLLEGRFHLDGKDKNGKTNNFMHEALGNLALRIQKIGKKTIVQRPFKQIPDVLPSLYRSLCHSGDKLLSTQLHALPLTD</sequence>
<protein>
    <submittedName>
        <fullName evidence="2">Uncharacterized protein</fullName>
    </submittedName>
</protein>
<gene>
    <name evidence="2" type="ORF">R3P38DRAFT_3169912</name>
</gene>
<organism evidence="2 3">
    <name type="scientific">Favolaschia claudopus</name>
    <dbReference type="NCBI Taxonomy" id="2862362"/>
    <lineage>
        <taxon>Eukaryota</taxon>
        <taxon>Fungi</taxon>
        <taxon>Dikarya</taxon>
        <taxon>Basidiomycota</taxon>
        <taxon>Agaricomycotina</taxon>
        <taxon>Agaricomycetes</taxon>
        <taxon>Agaricomycetidae</taxon>
        <taxon>Agaricales</taxon>
        <taxon>Marasmiineae</taxon>
        <taxon>Mycenaceae</taxon>
        <taxon>Favolaschia</taxon>
    </lineage>
</organism>
<accession>A0AAW0DVJ0</accession>